<keyword evidence="3" id="KW-1185">Reference proteome</keyword>
<evidence type="ECO:0008006" key="4">
    <source>
        <dbReference type="Google" id="ProtNLM"/>
    </source>
</evidence>
<dbReference type="EMBL" id="RAPO01000004">
    <property type="protein sequence ID" value="RKD88992.1"/>
    <property type="molecule type" value="Genomic_DNA"/>
</dbReference>
<comment type="caution">
    <text evidence="2">The sequence shown here is derived from an EMBL/GenBank/DDBJ whole genome shotgun (WGS) entry which is preliminary data.</text>
</comment>
<dbReference type="RefSeq" id="WP_120246157.1">
    <property type="nucleotide sequence ID" value="NZ_RAPO01000004.1"/>
</dbReference>
<feature type="coiled-coil region" evidence="1">
    <location>
        <begin position="214"/>
        <end position="241"/>
    </location>
</feature>
<dbReference type="AlphaFoldDB" id="A0A419W0I4"/>
<dbReference type="SUPFAM" id="SSF159659">
    <property type="entry name" value="Cgl1923-like"/>
    <property type="match status" value="1"/>
</dbReference>
<proteinExistence type="predicted"/>
<dbReference type="Proteomes" id="UP000283805">
    <property type="component" value="Unassembled WGS sequence"/>
</dbReference>
<dbReference type="Pfam" id="PF09754">
    <property type="entry name" value="PAC2"/>
    <property type="match status" value="1"/>
</dbReference>
<dbReference type="InterPro" id="IPR019151">
    <property type="entry name" value="Proteasome_assmbl_chaperone_2"/>
</dbReference>
<dbReference type="PANTHER" id="PTHR35610:SF3">
    <property type="entry name" value="PROTEASOME ASSEMBLY CHAPERONE FAMILY PROTEIN"/>
    <property type="match status" value="1"/>
</dbReference>
<dbReference type="Gene3D" id="3.40.50.10900">
    <property type="entry name" value="PAC-like subunit"/>
    <property type="match status" value="1"/>
</dbReference>
<dbReference type="OrthoDB" id="165933at2157"/>
<evidence type="ECO:0000313" key="3">
    <source>
        <dbReference type="Proteomes" id="UP000283805"/>
    </source>
</evidence>
<evidence type="ECO:0000256" key="1">
    <source>
        <dbReference type="SAM" id="Coils"/>
    </source>
</evidence>
<gene>
    <name evidence="2" type="ORF">ATJ93_3813</name>
</gene>
<name>A0A419W0I4_9EURY</name>
<sequence length="257" mass="28424">MDRDPSFEVQTAGTTDFGDVMLIGLADVGAASLTAIDYLVANLETTQVGHIATRNLPSVTPVEAGRPRQPIRLYRVDDEPITILVSEVFIPVSVAERFAQTVMRWSDTLDIEEIGVLHGTPFPHSEDEHRVFYAATPDFRETHFSDETGTGIEPLPGGVVDGTTGAVLRYGLETGSSPAAGAFITPAHVPGPDLEAALQLLEGVESCYSVDVDERRLRERAEEMNRYYEELANRLATLQQEDQPIDRRDFPEDRMYM</sequence>
<organism evidence="2 3">
    <name type="scientific">Halopiger aswanensis</name>
    <dbReference type="NCBI Taxonomy" id="148449"/>
    <lineage>
        <taxon>Archaea</taxon>
        <taxon>Methanobacteriati</taxon>
        <taxon>Methanobacteriota</taxon>
        <taxon>Stenosarchaea group</taxon>
        <taxon>Halobacteria</taxon>
        <taxon>Halobacteriales</taxon>
        <taxon>Natrialbaceae</taxon>
        <taxon>Halopiger</taxon>
    </lineage>
</organism>
<accession>A0A419W0I4</accession>
<keyword evidence="1" id="KW-0175">Coiled coil</keyword>
<evidence type="ECO:0000313" key="2">
    <source>
        <dbReference type="EMBL" id="RKD88992.1"/>
    </source>
</evidence>
<dbReference type="PANTHER" id="PTHR35610">
    <property type="entry name" value="3-ISOPROPYLMALATE DEHYDRATASE-RELATED"/>
    <property type="match status" value="1"/>
</dbReference>
<protein>
    <recommendedName>
        <fullName evidence="4">Proteasome assembly chaperone family protein</fullName>
    </recommendedName>
</protein>
<reference evidence="2 3" key="1">
    <citation type="submission" date="2018-09" db="EMBL/GenBank/DDBJ databases">
        <title>Genomic Encyclopedia of Archaeal and Bacterial Type Strains, Phase II (KMG-II): from individual species to whole genera.</title>
        <authorList>
            <person name="Goeker M."/>
        </authorList>
    </citation>
    <scope>NUCLEOTIDE SEQUENCE [LARGE SCALE GENOMIC DNA]</scope>
    <source>
        <strain evidence="2 3">DSM 13151</strain>
    </source>
</reference>
<dbReference type="InterPro" id="IPR038389">
    <property type="entry name" value="PSMG2_sf"/>
</dbReference>